<reference evidence="1" key="1">
    <citation type="submission" date="2018-05" db="EMBL/GenBank/DDBJ databases">
        <authorList>
            <person name="Lanie J.A."/>
            <person name="Ng W.-L."/>
            <person name="Kazmierczak K.M."/>
            <person name="Andrzejewski T.M."/>
            <person name="Davidsen T.M."/>
            <person name="Wayne K.J."/>
            <person name="Tettelin H."/>
            <person name="Glass J.I."/>
            <person name="Rusch D."/>
            <person name="Podicherti R."/>
            <person name="Tsui H.-C.T."/>
            <person name="Winkler M.E."/>
        </authorList>
    </citation>
    <scope>NUCLEOTIDE SEQUENCE</scope>
</reference>
<accession>A0A382IXU3</accession>
<name>A0A382IXU3_9ZZZZ</name>
<dbReference type="EMBL" id="UINC01070414">
    <property type="protein sequence ID" value="SVC04550.1"/>
    <property type="molecule type" value="Genomic_DNA"/>
</dbReference>
<organism evidence="1">
    <name type="scientific">marine metagenome</name>
    <dbReference type="NCBI Taxonomy" id="408172"/>
    <lineage>
        <taxon>unclassified sequences</taxon>
        <taxon>metagenomes</taxon>
        <taxon>ecological metagenomes</taxon>
    </lineage>
</organism>
<protein>
    <submittedName>
        <fullName evidence="1">Uncharacterized protein</fullName>
    </submittedName>
</protein>
<dbReference type="AlphaFoldDB" id="A0A382IXU3"/>
<gene>
    <name evidence="1" type="ORF">METZ01_LOCUS257404</name>
</gene>
<proteinExistence type="predicted"/>
<sequence length="136" mass="14461">MANTVTGPEVLQENDKRVVIKIVIESDGSTSTTVFFDSSARTVAGTAQLGALQRIWFACDSGDGGDSHARLDFEDSDGDRPLLGLVGTGYWDFREFGGLPPSTDANTNGDINVVIPSQADDGNMYTVVAEFIKTPA</sequence>
<evidence type="ECO:0000313" key="1">
    <source>
        <dbReference type="EMBL" id="SVC04550.1"/>
    </source>
</evidence>